<keyword evidence="1" id="KW-0472">Membrane</keyword>
<proteinExistence type="predicted"/>
<feature type="transmembrane region" description="Helical" evidence="1">
    <location>
        <begin position="673"/>
        <end position="697"/>
    </location>
</feature>
<name>A0A098FZS4_9GAMM</name>
<evidence type="ECO:0000313" key="3">
    <source>
        <dbReference type="Proteomes" id="UP000032430"/>
    </source>
</evidence>
<feature type="transmembrane region" description="Helical" evidence="1">
    <location>
        <begin position="190"/>
        <end position="210"/>
    </location>
</feature>
<feature type="transmembrane region" description="Helical" evidence="1">
    <location>
        <begin position="40"/>
        <end position="62"/>
    </location>
</feature>
<dbReference type="SUPFAM" id="SSF53335">
    <property type="entry name" value="S-adenosyl-L-methionine-dependent methyltransferases"/>
    <property type="match status" value="1"/>
</dbReference>
<dbReference type="Gene3D" id="3.40.50.150">
    <property type="entry name" value="Vaccinia Virus protein VP39"/>
    <property type="match status" value="1"/>
</dbReference>
<dbReference type="STRING" id="1212491.LFA_0259"/>
<feature type="transmembrane region" description="Helical" evidence="1">
    <location>
        <begin position="743"/>
        <end position="765"/>
    </location>
</feature>
<evidence type="ECO:0000256" key="1">
    <source>
        <dbReference type="SAM" id="Phobius"/>
    </source>
</evidence>
<feature type="transmembrane region" description="Helical" evidence="1">
    <location>
        <begin position="74"/>
        <end position="93"/>
    </location>
</feature>
<accession>A0A098FZS4</accession>
<dbReference type="EMBL" id="LN614827">
    <property type="protein sequence ID" value="CEG55733.1"/>
    <property type="molecule type" value="Genomic_DNA"/>
</dbReference>
<dbReference type="AlphaFoldDB" id="A0A098FZS4"/>
<dbReference type="InterPro" id="IPR029063">
    <property type="entry name" value="SAM-dependent_MTases_sf"/>
</dbReference>
<dbReference type="KEGG" id="lfa:LFA_0259"/>
<feature type="transmembrane region" description="Helical" evidence="1">
    <location>
        <begin position="574"/>
        <end position="597"/>
    </location>
</feature>
<feature type="transmembrane region" description="Helical" evidence="1">
    <location>
        <begin position="168"/>
        <end position="185"/>
    </location>
</feature>
<dbReference type="HOGENOM" id="CLU_018383_0_0_6"/>
<keyword evidence="1" id="KW-0812">Transmembrane</keyword>
<feature type="transmembrane region" description="Helical" evidence="1">
    <location>
        <begin position="609"/>
        <end position="631"/>
    </location>
</feature>
<dbReference type="RefSeq" id="WP_045094559.1">
    <property type="nucleotide sequence ID" value="NZ_LN614827.1"/>
</dbReference>
<feature type="transmembrane region" description="Helical" evidence="1">
    <location>
        <begin position="709"/>
        <end position="731"/>
    </location>
</feature>
<feature type="transmembrane region" description="Helical" evidence="1">
    <location>
        <begin position="643"/>
        <end position="661"/>
    </location>
</feature>
<sequence>MSNLMRCKSIYSAIFLISLSILMVEITLTKIFSVTLWYHFSYFTVSLALFGVGFGGLLVYHFQEHFKVLVHENLYFLSMAQGLSIILGLKAALSYGLPNFLDTSHIISFLLFYLFCTAPFILGSMILSILFLNWPNRSGMIYGADLLGAAAGCIACIIAISYLTAPQVILVASLACTVAALLFGLPRVKIVPFLLLFITLILLFFSDSAFKVNQPKNYYSEDNTVLFQKWSPLSRITVYPQFLYGGANNTNPFGWGMSDTYKTTHQYKTLWIEQDASAGTPIVPFDGDYAKVDFLKYDITALPYYLKRDANVFILGVGGGRDVLTALIFNNKQITGVDIHPVIVDLIKNRYAQFTGNIYNNKYVNIVVAEGRSFLARSHSHFDIIQIPLIDSWAATVAGAFAMTENSLYTKEAFLNYINHLSPSGILSVSRFYFTPDNQTIKVAILARVALEQIGVKNIENNIVVIKNSSVKKRNTVATVLVKREPFTDSELKQIQQLADSLHFGMVYIPHGMHNESLFENALTTNNLNQLLDNYYYDIRPNSDNRPFFFQMFYFSKVMDILNGKEITGQVFNFYGVFVLFFLLITSTVLVLLFYIVPSCFSKNKGQLSISWGAYFIFLGLGFMFIEIPFIQQGAVYLTSPVYGLSISLCGLLFFGGLGSMTTGRYEQTSLKYLLIISLVAVVVIATLLSCYFNWFLHYTEVQPWFLKVLFFILILAPTAFFMGVALPAGIRFAQERFTNNIPWFWALNGASSVLGSIIAMAASMMFGYNIALLLAALSYLFAILFGVTQLLRNEKKVVTR</sequence>
<dbReference type="OrthoDB" id="8540330at2"/>
<feature type="transmembrane region" description="Helical" evidence="1">
    <location>
        <begin position="105"/>
        <end position="132"/>
    </location>
</feature>
<feature type="transmembrane region" description="Helical" evidence="1">
    <location>
        <begin position="139"/>
        <end position="162"/>
    </location>
</feature>
<dbReference type="CDD" id="cd02440">
    <property type="entry name" value="AdoMet_MTases"/>
    <property type="match status" value="1"/>
</dbReference>
<keyword evidence="3" id="KW-1185">Reference proteome</keyword>
<protein>
    <submittedName>
        <fullName evidence="2">Spermidine synthase-like protein</fullName>
    </submittedName>
</protein>
<reference evidence="3" key="1">
    <citation type="submission" date="2014-09" db="EMBL/GenBank/DDBJ databases">
        <authorList>
            <person name="Gomez-Valero L."/>
        </authorList>
    </citation>
    <scope>NUCLEOTIDE SEQUENCE [LARGE SCALE GENOMIC DNA]</scope>
    <source>
        <strain evidence="3">ATCC700992</strain>
    </source>
</reference>
<dbReference type="Pfam" id="PF01564">
    <property type="entry name" value="Spermine_synth"/>
    <property type="match status" value="1"/>
</dbReference>
<gene>
    <name evidence="2" type="ORF">LFA_0259</name>
</gene>
<evidence type="ECO:0000313" key="2">
    <source>
        <dbReference type="EMBL" id="CEG55733.1"/>
    </source>
</evidence>
<dbReference type="Proteomes" id="UP000032430">
    <property type="component" value="Chromosome I"/>
</dbReference>
<feature type="transmembrane region" description="Helical" evidence="1">
    <location>
        <begin position="771"/>
        <end position="792"/>
    </location>
</feature>
<organism evidence="2 3">
    <name type="scientific">Legionella fallonii LLAP-10</name>
    <dbReference type="NCBI Taxonomy" id="1212491"/>
    <lineage>
        <taxon>Bacteria</taxon>
        <taxon>Pseudomonadati</taxon>
        <taxon>Pseudomonadota</taxon>
        <taxon>Gammaproteobacteria</taxon>
        <taxon>Legionellales</taxon>
        <taxon>Legionellaceae</taxon>
        <taxon>Legionella</taxon>
    </lineage>
</organism>
<feature type="transmembrane region" description="Helical" evidence="1">
    <location>
        <begin position="12"/>
        <end position="34"/>
    </location>
</feature>
<keyword evidence="1" id="KW-1133">Transmembrane helix</keyword>